<keyword evidence="2" id="KW-1185">Reference proteome</keyword>
<dbReference type="Proteomes" id="UP000708208">
    <property type="component" value="Unassembled WGS sequence"/>
</dbReference>
<feature type="non-terminal residue" evidence="1">
    <location>
        <position position="1"/>
    </location>
</feature>
<organism evidence="1 2">
    <name type="scientific">Allacma fusca</name>
    <dbReference type="NCBI Taxonomy" id="39272"/>
    <lineage>
        <taxon>Eukaryota</taxon>
        <taxon>Metazoa</taxon>
        <taxon>Ecdysozoa</taxon>
        <taxon>Arthropoda</taxon>
        <taxon>Hexapoda</taxon>
        <taxon>Collembola</taxon>
        <taxon>Symphypleona</taxon>
        <taxon>Sminthuridae</taxon>
        <taxon>Allacma</taxon>
    </lineage>
</organism>
<dbReference type="EMBL" id="CAJVCH010136973">
    <property type="protein sequence ID" value="CAG7726553.1"/>
    <property type="molecule type" value="Genomic_DNA"/>
</dbReference>
<evidence type="ECO:0000313" key="2">
    <source>
        <dbReference type="Proteomes" id="UP000708208"/>
    </source>
</evidence>
<evidence type="ECO:0000313" key="1">
    <source>
        <dbReference type="EMBL" id="CAG7726553.1"/>
    </source>
</evidence>
<name>A0A8J2JZ29_9HEXA</name>
<dbReference type="AlphaFoldDB" id="A0A8J2JZ29"/>
<accession>A0A8J2JZ29</accession>
<proteinExistence type="predicted"/>
<gene>
    <name evidence="1" type="ORF">AFUS01_LOCUS15462</name>
</gene>
<sequence length="17" mass="1727">NVGHVVKSAIMGSVSQN</sequence>
<comment type="caution">
    <text evidence="1">The sequence shown here is derived from an EMBL/GenBank/DDBJ whole genome shotgun (WGS) entry which is preliminary data.</text>
</comment>
<protein>
    <submittedName>
        <fullName evidence="1">Uncharacterized protein</fullName>
    </submittedName>
</protein>
<reference evidence="1" key="1">
    <citation type="submission" date="2021-06" db="EMBL/GenBank/DDBJ databases">
        <authorList>
            <person name="Hodson N. C."/>
            <person name="Mongue J. A."/>
            <person name="Jaron S. K."/>
        </authorList>
    </citation>
    <scope>NUCLEOTIDE SEQUENCE</scope>
</reference>